<dbReference type="AlphaFoldDB" id="A0A2C5YAF1"/>
<dbReference type="EMBL" id="NJES01000238">
    <property type="protein sequence ID" value="PHH75048.1"/>
    <property type="molecule type" value="Genomic_DNA"/>
</dbReference>
<dbReference type="OrthoDB" id="5336565at2759"/>
<evidence type="ECO:0000313" key="2">
    <source>
        <dbReference type="EMBL" id="PHH75048.1"/>
    </source>
</evidence>
<name>A0A2C5YAF1_9HYPO</name>
<comment type="caution">
    <text evidence="2">The sequence shown here is derived from an EMBL/GenBank/DDBJ whole genome shotgun (WGS) entry which is preliminary data.</text>
</comment>
<keyword evidence="3" id="KW-1185">Reference proteome</keyword>
<reference evidence="2 3" key="1">
    <citation type="submission" date="2017-06" db="EMBL/GenBank/DDBJ databases">
        <title>Ant-infecting Ophiocordyceps genomes reveal a high diversity of potential behavioral manipulation genes and a possible major role for enterotoxins.</title>
        <authorList>
            <person name="De Bekker C."/>
            <person name="Evans H.C."/>
            <person name="Brachmann A."/>
            <person name="Hughes D.P."/>
        </authorList>
    </citation>
    <scope>NUCLEOTIDE SEQUENCE [LARGE SCALE GENOMIC DNA]</scope>
    <source>
        <strain evidence="2 3">Map16</strain>
    </source>
</reference>
<gene>
    <name evidence="2" type="ORF">CDD80_2665</name>
</gene>
<evidence type="ECO:0000313" key="3">
    <source>
        <dbReference type="Proteomes" id="UP000226431"/>
    </source>
</evidence>
<sequence length="526" mass="58039">MSDDYLSEANRRRYPHLLPIGFWDGLREPHLTSNALLALQVYGSVRFTWTEPELFSPVPYLQPAESYLLACSPSALKRIRRFASHGGPDVRDVIGCFCFPSPRSCSTWEYGLSCRQSDSQSPINGGLPSPDSHFEPAESYLRACSPATLTRIRRFASHGGPNLRDTIRFIESSGSMSTLKSALGRRRRDSQPTANSESPGLQWSLNTTSTGPYDRNFQHHLIDSRIYPPLYVGLDGNLVPEPENIKEIKEQLGRRRPSLSHFQFDQEVIKDFAKANAQITKGCQVMRLIVPTIEGKLDNIRCCGGQEPFRNLDNLLDGLTVPGNPDIYYGALPEQVDRAVRLEIGGHIIPTSDDSLPMAPNFFLHVKGPYGTTAVAKRQACYDGALGARGMLSLQSYGKTEACYDNKAYTLASVYIDGCLSMYCVQPIPPPSAREEPGYAMTLIDSYALVGSADNFRTGAATYRNARDWAKQQRDHVIKQANERVPRPGVLVRPTDDAAAAVASQGTGLDTFVEDGGRPSKRTKAG</sequence>
<feature type="region of interest" description="Disordered" evidence="1">
    <location>
        <begin position="502"/>
        <end position="526"/>
    </location>
</feature>
<dbReference type="STRING" id="2004952.A0A2C5YAF1"/>
<feature type="compositionally biased region" description="Polar residues" evidence="1">
    <location>
        <begin position="191"/>
        <end position="209"/>
    </location>
</feature>
<feature type="region of interest" description="Disordered" evidence="1">
    <location>
        <begin position="180"/>
        <end position="209"/>
    </location>
</feature>
<evidence type="ECO:0000256" key="1">
    <source>
        <dbReference type="SAM" id="MobiDB-lite"/>
    </source>
</evidence>
<protein>
    <submittedName>
        <fullName evidence="2">Uncharacterized protein</fullName>
    </submittedName>
</protein>
<dbReference type="Proteomes" id="UP000226431">
    <property type="component" value="Unassembled WGS sequence"/>
</dbReference>
<organism evidence="2 3">
    <name type="scientific">Ophiocordyceps camponoti-rufipedis</name>
    <dbReference type="NCBI Taxonomy" id="2004952"/>
    <lineage>
        <taxon>Eukaryota</taxon>
        <taxon>Fungi</taxon>
        <taxon>Dikarya</taxon>
        <taxon>Ascomycota</taxon>
        <taxon>Pezizomycotina</taxon>
        <taxon>Sordariomycetes</taxon>
        <taxon>Hypocreomycetidae</taxon>
        <taxon>Hypocreales</taxon>
        <taxon>Ophiocordycipitaceae</taxon>
        <taxon>Ophiocordyceps</taxon>
    </lineage>
</organism>
<accession>A0A2C5YAF1</accession>
<proteinExistence type="predicted"/>